<feature type="compositionally biased region" description="Polar residues" evidence="6">
    <location>
        <begin position="1014"/>
        <end position="1027"/>
    </location>
</feature>
<dbReference type="EMBL" id="CAXITT010000078">
    <property type="protein sequence ID" value="CAL1530951.1"/>
    <property type="molecule type" value="Genomic_DNA"/>
</dbReference>
<evidence type="ECO:0000256" key="3">
    <source>
        <dbReference type="ARBA" id="ARBA00023163"/>
    </source>
</evidence>
<feature type="region of interest" description="Disordered" evidence="6">
    <location>
        <begin position="914"/>
        <end position="953"/>
    </location>
</feature>
<feature type="compositionally biased region" description="Basic and acidic residues" evidence="6">
    <location>
        <begin position="929"/>
        <end position="941"/>
    </location>
</feature>
<feature type="compositionally biased region" description="Basic residues" evidence="6">
    <location>
        <begin position="324"/>
        <end position="358"/>
    </location>
</feature>
<proteinExistence type="predicted"/>
<dbReference type="GO" id="GO:0005634">
    <property type="term" value="C:nucleus"/>
    <property type="evidence" value="ECO:0007669"/>
    <property type="project" value="UniProtKB-SubCell"/>
</dbReference>
<dbReference type="PROSITE" id="PS51477">
    <property type="entry name" value="PAH"/>
    <property type="match status" value="1"/>
</dbReference>
<dbReference type="SUPFAM" id="SSF47762">
    <property type="entry name" value="PAH2 domain"/>
    <property type="match status" value="1"/>
</dbReference>
<dbReference type="AlphaFoldDB" id="A0AAV2HFQ1"/>
<keyword evidence="3" id="KW-0804">Transcription</keyword>
<feature type="compositionally biased region" description="Polar residues" evidence="6">
    <location>
        <begin position="601"/>
        <end position="625"/>
    </location>
</feature>
<keyword evidence="2" id="KW-0805">Transcription regulation</keyword>
<feature type="region of interest" description="Disordered" evidence="6">
    <location>
        <begin position="320"/>
        <end position="385"/>
    </location>
</feature>
<sequence>MQLEDLMAACTTIGYEPKRGGNQDTDTKSKSQKKKDLCLAMLEPDLIERDPKKDERDTAYAQYYFNRVKEVLKDDPERFRKFLTQLHDLNKDHCNPVELYADMAVLLSDHQDLVDDFGGFLLSFQAVECQCFISSLEYQQIRSFLRQLEIYCDNSTFTYQRTLKMMSKWLSLNQDAQTDCTPFRDRISAVLRHVPGLMDDLLSYFFDAPLPDSHPDDYENVELDEFYDLSETDKFEEVTLPEGREDYNTKLCSCNCHADQQDEKLQKRSRHCVSCSLKMFDGRPVLKMCRNEYHDVSVVYPLEEKEKLARAKKEAAQIALAKARAQRQQKKKNKKKKSLGKLKPKNSRKKKKIRRRNSSKLGNNLGKSSTPKDMAVGGNSESLAPCSSMINIEKDSEDQSAKECGTNSKMFESNYLALIKEEVKIKTDRLESMTDPQILVCQSDPSPDSGNGVSASNQPSLEANLKMLQSSVKPLQLTSDGTGTSEFNCKSPTAIFVSSNLSPKCGSPASPKVGAVTKTSLASLSGGPSTDLTHVSHPDALAQPVIFSVTNSLPQARFMRLTAPNVTPSIRAQLPGPSFPSSTIIGARIPVMITLQPQMSLRPSCQPSVEPTNLQKSKNANPSKSPTRRMSQKKNPKEKTSRKYKGNTGEAKEKSKQGKTVSANCSNQTEVLKSCSTDASTKLDTNSAEAETSVAIARQRCVGVTEARPAAGTGVPGVAVTSPTTPTKDGKHTSLVSGLEDTNSYLTALSRNPSLMNELQTSDTCSLFHFSPSKFKGKLPDIVRAHLENFSLGGFDESMDIHVQQLAQTISPSKLGDSTSKFDILAFLESSNLAVKETSGLSSGKNVGTADAETRLSFSGALSEMSSPVSGQTFVNPVDKTAVSVSTDVQANLSQDQPSGKEANRNEFEFDKTKLKHHEKSSSISHAGESSHADDFPHEVDSSQAGDSSQVDDIEEWTEEWDRSILNVVAVEGMKDQAIRKIQAEIPGKSAKEILSRARLLLQMLQNMGDGDSDTGTEMSCDDSSNM</sequence>
<protein>
    <submittedName>
        <fullName evidence="7">Uncharacterized protein</fullName>
    </submittedName>
</protein>
<dbReference type="InterPro" id="IPR036600">
    <property type="entry name" value="PAH_sf"/>
</dbReference>
<evidence type="ECO:0000256" key="1">
    <source>
        <dbReference type="ARBA" id="ARBA00004123"/>
    </source>
</evidence>
<dbReference type="InterPro" id="IPR052435">
    <property type="entry name" value="YY1-Transcr_Regul"/>
</dbReference>
<keyword evidence="8" id="KW-1185">Reference proteome</keyword>
<keyword evidence="4 5" id="KW-0539">Nucleus</keyword>
<comment type="caution">
    <text evidence="7">The sequence shown here is derived from an EMBL/GenBank/DDBJ whole genome shotgun (WGS) entry which is preliminary data.</text>
</comment>
<dbReference type="InterPro" id="IPR001005">
    <property type="entry name" value="SANT/Myb"/>
</dbReference>
<evidence type="ECO:0000256" key="2">
    <source>
        <dbReference type="ARBA" id="ARBA00023015"/>
    </source>
</evidence>
<dbReference type="PANTHER" id="PTHR16088:SF3">
    <property type="entry name" value="GON-4-LIKE PROTEIN"/>
    <property type="match status" value="1"/>
</dbReference>
<evidence type="ECO:0000256" key="6">
    <source>
        <dbReference type="SAM" id="MobiDB-lite"/>
    </source>
</evidence>
<reference evidence="7 8" key="1">
    <citation type="submission" date="2024-04" db="EMBL/GenBank/DDBJ databases">
        <authorList>
            <consortium name="Genoscope - CEA"/>
            <person name="William W."/>
        </authorList>
    </citation>
    <scope>NUCLEOTIDE SEQUENCE [LARGE SCALE GENOMIC DNA]</scope>
</reference>
<dbReference type="Proteomes" id="UP001497497">
    <property type="component" value="Unassembled WGS sequence"/>
</dbReference>
<dbReference type="CDD" id="cd00167">
    <property type="entry name" value="SANT"/>
    <property type="match status" value="1"/>
</dbReference>
<feature type="region of interest" description="Disordered" evidence="6">
    <location>
        <begin position="1008"/>
        <end position="1027"/>
    </location>
</feature>
<dbReference type="PANTHER" id="PTHR16088">
    <property type="entry name" value="YY1 ASSOCIATED PROTEIN-RELATED"/>
    <property type="match status" value="1"/>
</dbReference>
<dbReference type="Gene3D" id="1.20.1160.11">
    <property type="entry name" value="Paired amphipathic helix"/>
    <property type="match status" value="1"/>
</dbReference>
<evidence type="ECO:0000256" key="4">
    <source>
        <dbReference type="ARBA" id="ARBA00023242"/>
    </source>
</evidence>
<feature type="region of interest" description="Disordered" evidence="6">
    <location>
        <begin position="601"/>
        <end position="663"/>
    </location>
</feature>
<dbReference type="InterPro" id="IPR003822">
    <property type="entry name" value="PAH"/>
</dbReference>
<gene>
    <name evidence="7" type="ORF">GSLYS_00005076001</name>
</gene>
<evidence type="ECO:0000256" key="5">
    <source>
        <dbReference type="PROSITE-ProRule" id="PRU00810"/>
    </source>
</evidence>
<name>A0AAV2HFQ1_LYMST</name>
<evidence type="ECO:0000313" key="8">
    <source>
        <dbReference type="Proteomes" id="UP001497497"/>
    </source>
</evidence>
<dbReference type="Pfam" id="PF02671">
    <property type="entry name" value="PAH"/>
    <property type="match status" value="1"/>
</dbReference>
<comment type="subcellular location">
    <subcellularLocation>
        <location evidence="1 5">Nucleus</location>
    </subcellularLocation>
</comment>
<dbReference type="GO" id="GO:0006355">
    <property type="term" value="P:regulation of DNA-templated transcription"/>
    <property type="evidence" value="ECO:0007669"/>
    <property type="project" value="InterPro"/>
</dbReference>
<accession>A0AAV2HFQ1</accession>
<evidence type="ECO:0000313" key="7">
    <source>
        <dbReference type="EMBL" id="CAL1530951.1"/>
    </source>
</evidence>
<organism evidence="7 8">
    <name type="scientific">Lymnaea stagnalis</name>
    <name type="common">Great pond snail</name>
    <name type="synonym">Helix stagnalis</name>
    <dbReference type="NCBI Taxonomy" id="6523"/>
    <lineage>
        <taxon>Eukaryota</taxon>
        <taxon>Metazoa</taxon>
        <taxon>Spiralia</taxon>
        <taxon>Lophotrochozoa</taxon>
        <taxon>Mollusca</taxon>
        <taxon>Gastropoda</taxon>
        <taxon>Heterobranchia</taxon>
        <taxon>Euthyneura</taxon>
        <taxon>Panpulmonata</taxon>
        <taxon>Hygrophila</taxon>
        <taxon>Lymnaeoidea</taxon>
        <taxon>Lymnaeidae</taxon>
        <taxon>Lymnaea</taxon>
    </lineage>
</organism>
<dbReference type="GO" id="GO:0003712">
    <property type="term" value="F:transcription coregulator activity"/>
    <property type="evidence" value="ECO:0007669"/>
    <property type="project" value="TreeGrafter"/>
</dbReference>
<dbReference type="Gene3D" id="1.10.10.60">
    <property type="entry name" value="Homeodomain-like"/>
    <property type="match status" value="1"/>
</dbReference>
<feature type="region of interest" description="Disordered" evidence="6">
    <location>
        <begin position="711"/>
        <end position="733"/>
    </location>
</feature>